<organism evidence="2 3">
    <name type="scientific">Streptomyces decoyicus</name>
    <dbReference type="NCBI Taxonomy" id="249567"/>
    <lineage>
        <taxon>Bacteria</taxon>
        <taxon>Bacillati</taxon>
        <taxon>Actinomycetota</taxon>
        <taxon>Actinomycetes</taxon>
        <taxon>Kitasatosporales</taxon>
        <taxon>Streptomycetaceae</taxon>
        <taxon>Streptomyces</taxon>
    </lineage>
</organism>
<feature type="compositionally biased region" description="Low complexity" evidence="1">
    <location>
        <begin position="80"/>
        <end position="90"/>
    </location>
</feature>
<reference evidence="2 3" key="1">
    <citation type="submission" date="2022-10" db="EMBL/GenBank/DDBJ databases">
        <title>The complete genomes of actinobacterial strains from the NBC collection.</title>
        <authorList>
            <person name="Joergensen T.S."/>
            <person name="Alvarez Arevalo M."/>
            <person name="Sterndorff E.B."/>
            <person name="Faurdal D."/>
            <person name="Vuksanovic O."/>
            <person name="Mourched A.-S."/>
            <person name="Charusanti P."/>
            <person name="Shaw S."/>
            <person name="Blin K."/>
            <person name="Weber T."/>
        </authorList>
    </citation>
    <scope>NUCLEOTIDE SEQUENCE [LARGE SCALE GENOMIC DNA]</scope>
    <source>
        <strain evidence="2 3">NBC 01774</strain>
    </source>
</reference>
<feature type="region of interest" description="Disordered" evidence="1">
    <location>
        <begin position="37"/>
        <end position="106"/>
    </location>
</feature>
<feature type="compositionally biased region" description="Basic and acidic residues" evidence="1">
    <location>
        <begin position="94"/>
        <end position="106"/>
    </location>
</feature>
<name>A0ABZ1FWC4_9ACTN</name>
<evidence type="ECO:0000313" key="3">
    <source>
        <dbReference type="Proteomes" id="UP001344251"/>
    </source>
</evidence>
<accession>A0ABZ1FWC4</accession>
<evidence type="ECO:0000313" key="2">
    <source>
        <dbReference type="EMBL" id="WSB73748.1"/>
    </source>
</evidence>
<keyword evidence="3" id="KW-1185">Reference proteome</keyword>
<feature type="compositionally biased region" description="Basic and acidic residues" evidence="1">
    <location>
        <begin position="40"/>
        <end position="79"/>
    </location>
</feature>
<gene>
    <name evidence="2" type="ORF">OG863_40705</name>
</gene>
<dbReference type="RefSeq" id="WP_326623383.1">
    <property type="nucleotide sequence ID" value="NZ_CP109106.1"/>
</dbReference>
<sequence>MPILVTTLGRLREHGPLGPVWLRFGHRTWQALTDALDNPDDVRGFRRREAQRDQLRQRKRKQEEEQREREVREAREHRVAQQAAAEAARQPDPVCEKCEGPMESSRFEADPLQDAAPPADGAHCAGCRIQLAEPTSRFGRMSRRLVDGDE</sequence>
<dbReference type="Proteomes" id="UP001344251">
    <property type="component" value="Chromosome"/>
</dbReference>
<dbReference type="EMBL" id="CP109106">
    <property type="protein sequence ID" value="WSB73748.1"/>
    <property type="molecule type" value="Genomic_DNA"/>
</dbReference>
<evidence type="ECO:0000256" key="1">
    <source>
        <dbReference type="SAM" id="MobiDB-lite"/>
    </source>
</evidence>
<protein>
    <submittedName>
        <fullName evidence="2">Uncharacterized protein</fullName>
    </submittedName>
</protein>
<proteinExistence type="predicted"/>